<dbReference type="HOGENOM" id="CLU_2357226_0_0_7"/>
<dbReference type="Proteomes" id="UP000006732">
    <property type="component" value="Chromosome"/>
</dbReference>
<evidence type="ECO:0000313" key="1">
    <source>
        <dbReference type="EMBL" id="ABK99416.1"/>
    </source>
</evidence>
<dbReference type="AlphaFoldDB" id="A1APZ6"/>
<protein>
    <submittedName>
        <fullName evidence="1">Uncharacterized protein</fullName>
    </submittedName>
</protein>
<dbReference type="EMBL" id="CP000482">
    <property type="protein sequence ID" value="ABK99416.1"/>
    <property type="molecule type" value="Genomic_DNA"/>
</dbReference>
<sequence>MNLLPTKIGNHLFVYLSLMGHPALLPEDGPSTAPHVPIKIVAIPFYTSNTLSTHAVDNWLLAVNPLPKCLISSASSLALHNKQARPRNYPECRVNS</sequence>
<dbReference type="KEGG" id="ppd:Ppro_1804"/>
<gene>
    <name evidence="1" type="ordered locus">Ppro_1804</name>
</gene>
<accession>A1APZ6</accession>
<evidence type="ECO:0000313" key="2">
    <source>
        <dbReference type="Proteomes" id="UP000006732"/>
    </source>
</evidence>
<organism evidence="1 2">
    <name type="scientific">Pelobacter propionicus (strain DSM 2379 / NBRC 103807 / OttBd1)</name>
    <dbReference type="NCBI Taxonomy" id="338966"/>
    <lineage>
        <taxon>Bacteria</taxon>
        <taxon>Pseudomonadati</taxon>
        <taxon>Thermodesulfobacteriota</taxon>
        <taxon>Desulfuromonadia</taxon>
        <taxon>Desulfuromonadales</taxon>
        <taxon>Desulfuromonadaceae</taxon>
        <taxon>Pelobacter</taxon>
    </lineage>
</organism>
<reference evidence="1 2" key="1">
    <citation type="submission" date="2006-10" db="EMBL/GenBank/DDBJ databases">
        <title>Complete sequence of chromosome of Pelobacter propionicus DSM 2379.</title>
        <authorList>
            <consortium name="US DOE Joint Genome Institute"/>
            <person name="Copeland A."/>
            <person name="Lucas S."/>
            <person name="Lapidus A."/>
            <person name="Barry K."/>
            <person name="Detter J.C."/>
            <person name="Glavina del Rio T."/>
            <person name="Hammon N."/>
            <person name="Israni S."/>
            <person name="Dalin E."/>
            <person name="Tice H."/>
            <person name="Pitluck S."/>
            <person name="Saunders E."/>
            <person name="Brettin T."/>
            <person name="Bruce D."/>
            <person name="Han C."/>
            <person name="Tapia R."/>
            <person name="Schmutz J."/>
            <person name="Larimer F."/>
            <person name="Land M."/>
            <person name="Hauser L."/>
            <person name="Kyrpides N."/>
            <person name="Kim E."/>
            <person name="Lovley D."/>
            <person name="Richardson P."/>
        </authorList>
    </citation>
    <scope>NUCLEOTIDE SEQUENCE [LARGE SCALE GENOMIC DNA]</scope>
    <source>
        <strain evidence="2">DSM 2379 / NBRC 103807 / OttBd1</strain>
    </source>
</reference>
<proteinExistence type="predicted"/>
<keyword evidence="2" id="KW-1185">Reference proteome</keyword>
<name>A1APZ6_PELPD</name>